<dbReference type="GO" id="GO:0006357">
    <property type="term" value="P:regulation of transcription by RNA polymerase II"/>
    <property type="evidence" value="ECO:0007669"/>
    <property type="project" value="TreeGrafter"/>
</dbReference>
<dbReference type="PANTHER" id="PTHR12683:SF13">
    <property type="entry name" value="CDK-ACTIVATING KINASE ASSEMBLY FACTOR MAT1"/>
    <property type="match status" value="1"/>
</dbReference>
<evidence type="ECO:0000259" key="2">
    <source>
        <dbReference type="Pfam" id="PF06391"/>
    </source>
</evidence>
<dbReference type="OrthoDB" id="5963at2759"/>
<dbReference type="Pfam" id="PF06391">
    <property type="entry name" value="MAT1"/>
    <property type="match status" value="1"/>
</dbReference>
<dbReference type="InterPro" id="IPR057657">
    <property type="entry name" value="MAT1_CAK-anch"/>
</dbReference>
<name>A0A0D2UG25_CAPO3</name>
<dbReference type="Gene3D" id="3.30.40.10">
    <property type="entry name" value="Zinc/RING finger domain, C3HC4 (zinc finger)"/>
    <property type="match status" value="1"/>
</dbReference>
<protein>
    <submittedName>
        <fullName evidence="4">Uncharacterized protein</fullName>
    </submittedName>
</protein>
<dbReference type="STRING" id="595528.A0A0D2UG25"/>
<reference evidence="5" key="1">
    <citation type="submission" date="2011-02" db="EMBL/GenBank/DDBJ databases">
        <title>The Genome Sequence of Capsaspora owczarzaki ATCC 30864.</title>
        <authorList>
            <person name="Russ C."/>
            <person name="Cuomo C."/>
            <person name="Burger G."/>
            <person name="Gray M.W."/>
            <person name="Holland P.W.H."/>
            <person name="King N."/>
            <person name="Lang F.B.F."/>
            <person name="Roger A.J."/>
            <person name="Ruiz-Trillo I."/>
            <person name="Young S.K."/>
            <person name="Zeng Q."/>
            <person name="Gargeya S."/>
            <person name="Alvarado L."/>
            <person name="Berlin A."/>
            <person name="Chapman S.B."/>
            <person name="Chen Z."/>
            <person name="Freedman E."/>
            <person name="Gellesch M."/>
            <person name="Goldberg J."/>
            <person name="Griggs A."/>
            <person name="Gujja S."/>
            <person name="Heilman E."/>
            <person name="Heiman D."/>
            <person name="Howarth C."/>
            <person name="Mehta T."/>
            <person name="Neiman D."/>
            <person name="Pearson M."/>
            <person name="Roberts A."/>
            <person name="Saif S."/>
            <person name="Shea T."/>
            <person name="Shenoy N."/>
            <person name="Sisk P."/>
            <person name="Stolte C."/>
            <person name="Sykes S."/>
            <person name="White J."/>
            <person name="Yandava C."/>
            <person name="Haas B."/>
            <person name="Nusbaum C."/>
            <person name="Birren B."/>
        </authorList>
    </citation>
    <scope>NUCLEOTIDE SEQUENCE</scope>
    <source>
        <strain evidence="5">ATCC 30864</strain>
    </source>
</reference>
<gene>
    <name evidence="4" type="ORF">CAOG_004743</name>
</gene>
<dbReference type="InParanoid" id="A0A0D2UG25"/>
<dbReference type="InterPro" id="IPR013083">
    <property type="entry name" value="Znf_RING/FYVE/PHD"/>
</dbReference>
<dbReference type="Proteomes" id="UP000008743">
    <property type="component" value="Unassembled WGS sequence"/>
</dbReference>
<feature type="coiled-coil region" evidence="1">
    <location>
        <begin position="108"/>
        <end position="146"/>
    </location>
</feature>
<dbReference type="GO" id="GO:0006281">
    <property type="term" value="P:DNA repair"/>
    <property type="evidence" value="ECO:0007669"/>
    <property type="project" value="TreeGrafter"/>
</dbReference>
<dbReference type="EMBL" id="KE346366">
    <property type="protein sequence ID" value="KJE94046.1"/>
    <property type="molecule type" value="Genomic_DNA"/>
</dbReference>
<dbReference type="GO" id="GO:0005675">
    <property type="term" value="C:transcription factor TFIIH holo complex"/>
    <property type="evidence" value="ECO:0007669"/>
    <property type="project" value="TreeGrafter"/>
</dbReference>
<feature type="domain" description="MAT1 centre" evidence="2">
    <location>
        <begin position="53"/>
        <end position="145"/>
    </location>
</feature>
<dbReference type="Pfam" id="PF25811">
    <property type="entry name" value="CAK-anch_MAT1"/>
    <property type="match status" value="1"/>
</dbReference>
<evidence type="ECO:0000259" key="3">
    <source>
        <dbReference type="Pfam" id="PF25811"/>
    </source>
</evidence>
<keyword evidence="1" id="KW-0175">Coiled coil</keyword>
<proteinExistence type="predicted"/>
<evidence type="ECO:0000313" key="5">
    <source>
        <dbReference type="Proteomes" id="UP000008743"/>
    </source>
</evidence>
<evidence type="ECO:0000256" key="1">
    <source>
        <dbReference type="SAM" id="Coils"/>
    </source>
</evidence>
<dbReference type="eggNOG" id="KOG3800">
    <property type="taxonomic scope" value="Eukaryota"/>
</dbReference>
<sequence length="213" mass="24311">MDERDVNDFCPFCKTDVYFLQNAEMLVTPCGHKLQHFTQLTMPCLVCKRLVKRTELARQTFQDLGVDREVKIRRNVMKVFTKSESAFASLDEYNNYLEEIEDIVFNLASNDDNDVREATERLNKYKQAHTAEIEAAANAAASAQAQRYRQARFVYQAPPRNNNGPRIPTLSEVTSLQYTQLVQEKDVSKAAGFSTAYPARRALCEAFSSLYDA</sequence>
<dbReference type="PANTHER" id="PTHR12683">
    <property type="entry name" value="CDK-ACTIVATING KINASE ASSEMBLY FACTOR MAT1"/>
    <property type="match status" value="1"/>
</dbReference>
<organism evidence="4 5">
    <name type="scientific">Capsaspora owczarzaki (strain ATCC 30864)</name>
    <dbReference type="NCBI Taxonomy" id="595528"/>
    <lineage>
        <taxon>Eukaryota</taxon>
        <taxon>Filasterea</taxon>
        <taxon>Capsaspora</taxon>
    </lineage>
</organism>
<dbReference type="PhylomeDB" id="A0A0D2UG25"/>
<evidence type="ECO:0000313" key="4">
    <source>
        <dbReference type="EMBL" id="KJE94046.1"/>
    </source>
</evidence>
<accession>A0A0D2UG25</accession>
<dbReference type="InterPro" id="IPR015877">
    <property type="entry name" value="MAT1_centre"/>
</dbReference>
<feature type="domain" description="MAT1 C-terminal CAK anchor" evidence="3">
    <location>
        <begin position="163"/>
        <end position="211"/>
    </location>
</feature>
<dbReference type="AlphaFoldDB" id="A0A0D2UG25"/>
<keyword evidence="5" id="KW-1185">Reference proteome</keyword>